<dbReference type="RefSeq" id="WP_253857156.1">
    <property type="nucleotide sequence ID" value="NZ_BAAALM010000005.1"/>
</dbReference>
<name>A0ABN1VBM9_9PSEU</name>
<evidence type="ECO:0000256" key="8">
    <source>
        <dbReference type="NCBIfam" id="TIGR03221"/>
    </source>
</evidence>
<gene>
    <name evidence="11" type="primary">catC</name>
    <name evidence="11" type="ORF">GCM10009675_16780</name>
</gene>
<keyword evidence="12" id="KW-1185">Reference proteome</keyword>
<evidence type="ECO:0000313" key="11">
    <source>
        <dbReference type="EMBL" id="GAA1200963.1"/>
    </source>
</evidence>
<dbReference type="EMBL" id="BAAALM010000005">
    <property type="protein sequence ID" value="GAA1200963.1"/>
    <property type="molecule type" value="Genomic_DNA"/>
</dbReference>
<protein>
    <recommendedName>
        <fullName evidence="5 8">Muconolactone Delta-isomerase</fullName>
        <shortName evidence="9">MIase</shortName>
        <ecNumber evidence="5 8">5.3.3.4</ecNumber>
    </recommendedName>
</protein>
<sequence>MLFHVEMQVNLPPDMDPEKAAAIKADEKAMAQELQRAGTWRHLWRVVGHYSNVSIFDVPSGDELHDILSNLPLFPYMDIQVKALTQHPSAI</sequence>
<comment type="catalytic activity">
    <reaction evidence="1 9">
        <text>(S)-muconolactone = (4,5-dihydro-5-oxofuran-2-yl)-acetate</text>
        <dbReference type="Rhea" id="RHEA:12348"/>
        <dbReference type="ChEBI" id="CHEBI:58425"/>
        <dbReference type="ChEBI" id="CHEBI:58736"/>
        <dbReference type="EC" id="5.3.3.4"/>
    </reaction>
</comment>
<evidence type="ECO:0000256" key="4">
    <source>
        <dbReference type="ARBA" id="ARBA00011365"/>
    </source>
</evidence>
<evidence type="ECO:0000256" key="3">
    <source>
        <dbReference type="ARBA" id="ARBA00010882"/>
    </source>
</evidence>
<dbReference type="PIRSF" id="PIRSF001486">
    <property type="entry name" value="CatC"/>
    <property type="match status" value="1"/>
</dbReference>
<dbReference type="EC" id="5.3.3.4" evidence="5 8"/>
<dbReference type="InterPro" id="IPR026029">
    <property type="entry name" value="MLI_dom"/>
</dbReference>
<comment type="pathway">
    <text evidence="2 9">Aromatic compound metabolism; beta-ketoadipate pathway; 5-oxo-4,5-dihydro-2-furylacetate from catechol: step 3/3.</text>
</comment>
<evidence type="ECO:0000256" key="7">
    <source>
        <dbReference type="ARBA" id="ARBA00023235"/>
    </source>
</evidence>
<dbReference type="NCBIfam" id="TIGR03221">
    <property type="entry name" value="muco_delta"/>
    <property type="match status" value="1"/>
</dbReference>
<keyword evidence="7 9" id="KW-0413">Isomerase</keyword>
<evidence type="ECO:0000256" key="2">
    <source>
        <dbReference type="ARBA" id="ARBA00005193"/>
    </source>
</evidence>
<comment type="similarity">
    <text evidence="3 9">Belongs to the muconolactone Delta-isomerase family.</text>
</comment>
<evidence type="ECO:0000256" key="6">
    <source>
        <dbReference type="ARBA" id="ARBA00022797"/>
    </source>
</evidence>
<reference evidence="11 12" key="1">
    <citation type="journal article" date="2019" name="Int. J. Syst. Evol. Microbiol.">
        <title>The Global Catalogue of Microorganisms (GCM) 10K type strain sequencing project: providing services to taxonomists for standard genome sequencing and annotation.</title>
        <authorList>
            <consortium name="The Broad Institute Genomics Platform"/>
            <consortium name="The Broad Institute Genome Sequencing Center for Infectious Disease"/>
            <person name="Wu L."/>
            <person name="Ma J."/>
        </authorList>
    </citation>
    <scope>NUCLEOTIDE SEQUENCE [LARGE SCALE GENOMIC DNA]</scope>
    <source>
        <strain evidence="11 12">JCM 13022</strain>
    </source>
</reference>
<dbReference type="Pfam" id="PF02426">
    <property type="entry name" value="MIase"/>
    <property type="match status" value="1"/>
</dbReference>
<dbReference type="Proteomes" id="UP001500467">
    <property type="component" value="Unassembled WGS sequence"/>
</dbReference>
<organism evidence="11 12">
    <name type="scientific">Prauserella alba</name>
    <dbReference type="NCBI Taxonomy" id="176898"/>
    <lineage>
        <taxon>Bacteria</taxon>
        <taxon>Bacillati</taxon>
        <taxon>Actinomycetota</taxon>
        <taxon>Actinomycetes</taxon>
        <taxon>Pseudonocardiales</taxon>
        <taxon>Pseudonocardiaceae</taxon>
        <taxon>Prauserella</taxon>
    </lineage>
</organism>
<dbReference type="InterPro" id="IPR003464">
    <property type="entry name" value="Muconolactone_d_Isoase"/>
</dbReference>
<evidence type="ECO:0000313" key="12">
    <source>
        <dbReference type="Proteomes" id="UP001500467"/>
    </source>
</evidence>
<evidence type="ECO:0000259" key="10">
    <source>
        <dbReference type="Pfam" id="PF02426"/>
    </source>
</evidence>
<evidence type="ECO:0000256" key="9">
    <source>
        <dbReference type="PIRNR" id="PIRNR001486"/>
    </source>
</evidence>
<comment type="caution">
    <text evidence="11">The sequence shown here is derived from an EMBL/GenBank/DDBJ whole genome shotgun (WGS) entry which is preliminary data.</text>
</comment>
<accession>A0ABN1VBM9</accession>
<proteinExistence type="inferred from homology"/>
<keyword evidence="6 9" id="KW-0058">Aromatic hydrocarbons catabolism</keyword>
<feature type="domain" description="Muconolactone isomerase" evidence="10">
    <location>
        <begin position="1"/>
        <end position="89"/>
    </location>
</feature>
<dbReference type="InterPro" id="IPR011008">
    <property type="entry name" value="Dimeric_a/b-barrel"/>
</dbReference>
<evidence type="ECO:0000256" key="5">
    <source>
        <dbReference type="ARBA" id="ARBA00012070"/>
    </source>
</evidence>
<comment type="subunit">
    <text evidence="4">Homodecamer.</text>
</comment>
<evidence type="ECO:0000256" key="1">
    <source>
        <dbReference type="ARBA" id="ARBA00001739"/>
    </source>
</evidence>
<dbReference type="SUPFAM" id="SSF54909">
    <property type="entry name" value="Dimeric alpha+beta barrel"/>
    <property type="match status" value="1"/>
</dbReference>
<dbReference type="Gene3D" id="3.30.70.1060">
    <property type="entry name" value="Dimeric alpha+beta barrel"/>
    <property type="match status" value="1"/>
</dbReference>